<comment type="caution">
    <text evidence="1">The sequence shown here is derived from an EMBL/GenBank/DDBJ whole genome shotgun (WGS) entry which is preliminary data.</text>
</comment>
<reference evidence="1" key="1">
    <citation type="submission" date="2023-08" db="EMBL/GenBank/DDBJ databases">
        <title>Pelteobagrus vachellii genome.</title>
        <authorList>
            <person name="Liu H."/>
        </authorList>
    </citation>
    <scope>NUCLEOTIDE SEQUENCE</scope>
    <source>
        <strain evidence="1">PRFRI_2022a</strain>
        <tissue evidence="1">Muscle</tissue>
    </source>
</reference>
<dbReference type="Proteomes" id="UP001187315">
    <property type="component" value="Unassembled WGS sequence"/>
</dbReference>
<keyword evidence="2" id="KW-1185">Reference proteome</keyword>
<evidence type="ECO:0000313" key="2">
    <source>
        <dbReference type="Proteomes" id="UP001187315"/>
    </source>
</evidence>
<accession>A0AA88TFS7</accession>
<proteinExistence type="predicted"/>
<dbReference type="EMBL" id="JAVHJS010000002">
    <property type="protein sequence ID" value="KAK2865536.1"/>
    <property type="molecule type" value="Genomic_DNA"/>
</dbReference>
<name>A0AA88TFS7_TACVA</name>
<sequence>MQSACRVSTSQSDISPVRHILQQTGSQINESHMILLLQDQCLSEGVKEKRNTGPVMSPSKRTIRMVNKLPE</sequence>
<protein>
    <submittedName>
        <fullName evidence="1">Uncharacterized protein</fullName>
    </submittedName>
</protein>
<evidence type="ECO:0000313" key="1">
    <source>
        <dbReference type="EMBL" id="KAK2865536.1"/>
    </source>
</evidence>
<dbReference type="AlphaFoldDB" id="A0AA88TFS7"/>
<organism evidence="1 2">
    <name type="scientific">Tachysurus vachellii</name>
    <name type="common">Darkbarbel catfish</name>
    <name type="synonym">Pelteobagrus vachellii</name>
    <dbReference type="NCBI Taxonomy" id="175792"/>
    <lineage>
        <taxon>Eukaryota</taxon>
        <taxon>Metazoa</taxon>
        <taxon>Chordata</taxon>
        <taxon>Craniata</taxon>
        <taxon>Vertebrata</taxon>
        <taxon>Euteleostomi</taxon>
        <taxon>Actinopterygii</taxon>
        <taxon>Neopterygii</taxon>
        <taxon>Teleostei</taxon>
        <taxon>Ostariophysi</taxon>
        <taxon>Siluriformes</taxon>
        <taxon>Bagridae</taxon>
        <taxon>Tachysurus</taxon>
    </lineage>
</organism>
<gene>
    <name evidence="1" type="ORF">Q7C36_001592</name>
</gene>